<dbReference type="AlphaFoldDB" id="A0A5M9I133"/>
<proteinExistence type="predicted"/>
<feature type="domain" description="NfeD-like C-terminal" evidence="6">
    <location>
        <begin position="80"/>
        <end position="140"/>
    </location>
</feature>
<keyword evidence="4 5" id="KW-0472">Membrane</keyword>
<evidence type="ECO:0000313" key="7">
    <source>
        <dbReference type="EMBL" id="KAA8501449.1"/>
    </source>
</evidence>
<sequence>MNLIWIGLFIILILIEIFTVGLTTIWFAIGSLAAAAANTLGANLIIQVIVFLAVSVILLIFTRPWAAKHLNRNRIRTNYESKIGEIIRITEKVDNLNQSGKSVVDGQEWTVRSHKDSEILETGDLAKIVAISGVKLIVEKYEEETL</sequence>
<feature type="transmembrane region" description="Helical" evidence="5">
    <location>
        <begin position="44"/>
        <end position="66"/>
    </location>
</feature>
<gene>
    <name evidence="7" type="ORF">FNY66_08740</name>
</gene>
<dbReference type="Proteomes" id="UP000322025">
    <property type="component" value="Unassembled WGS sequence"/>
</dbReference>
<evidence type="ECO:0000256" key="2">
    <source>
        <dbReference type="ARBA" id="ARBA00022692"/>
    </source>
</evidence>
<dbReference type="SUPFAM" id="SSF141322">
    <property type="entry name" value="NfeD domain-like"/>
    <property type="match status" value="1"/>
</dbReference>
<dbReference type="PANTHER" id="PTHR33507:SF3">
    <property type="entry name" value="INNER MEMBRANE PROTEIN YBBJ"/>
    <property type="match status" value="1"/>
</dbReference>
<dbReference type="InterPro" id="IPR002810">
    <property type="entry name" value="NfeD-like_C"/>
</dbReference>
<keyword evidence="8" id="KW-1185">Reference proteome</keyword>
<evidence type="ECO:0000256" key="5">
    <source>
        <dbReference type="SAM" id="Phobius"/>
    </source>
</evidence>
<keyword evidence="2 5" id="KW-0812">Transmembrane</keyword>
<feature type="transmembrane region" description="Helical" evidence="5">
    <location>
        <begin position="7"/>
        <end position="29"/>
    </location>
</feature>
<evidence type="ECO:0000259" key="6">
    <source>
        <dbReference type="Pfam" id="PF01957"/>
    </source>
</evidence>
<dbReference type="Pfam" id="PF01957">
    <property type="entry name" value="NfeD"/>
    <property type="match status" value="1"/>
</dbReference>
<keyword evidence="3 5" id="KW-1133">Transmembrane helix</keyword>
<reference evidence="7" key="1">
    <citation type="submission" date="2019-07" db="EMBL/GenBank/DDBJ databases">
        <authorList>
            <person name="Wongkuna S."/>
            <person name="Scaria J."/>
        </authorList>
    </citation>
    <scope>NUCLEOTIDE SEQUENCE [LARGE SCALE GENOMIC DNA]</scope>
    <source>
        <strain evidence="7">SW178</strain>
    </source>
</reference>
<comment type="caution">
    <text evidence="7">The sequence shown here is derived from an EMBL/GenBank/DDBJ whole genome shotgun (WGS) entry which is preliminary data.</text>
</comment>
<accession>A0A5M9I133</accession>
<evidence type="ECO:0000256" key="3">
    <source>
        <dbReference type="ARBA" id="ARBA00022989"/>
    </source>
</evidence>
<dbReference type="PANTHER" id="PTHR33507">
    <property type="entry name" value="INNER MEMBRANE PROTEIN YBBJ"/>
    <property type="match status" value="1"/>
</dbReference>
<evidence type="ECO:0000313" key="8">
    <source>
        <dbReference type="Proteomes" id="UP000322025"/>
    </source>
</evidence>
<dbReference type="GO" id="GO:0005886">
    <property type="term" value="C:plasma membrane"/>
    <property type="evidence" value="ECO:0007669"/>
    <property type="project" value="TreeGrafter"/>
</dbReference>
<dbReference type="InterPro" id="IPR012340">
    <property type="entry name" value="NA-bd_OB-fold"/>
</dbReference>
<comment type="subcellular location">
    <subcellularLocation>
        <location evidence="1">Membrane</location>
        <topology evidence="1">Multi-pass membrane protein</topology>
    </subcellularLocation>
</comment>
<dbReference type="OrthoDB" id="5054at2"/>
<dbReference type="EMBL" id="VMSO01000009">
    <property type="protein sequence ID" value="KAA8501449.1"/>
    <property type="molecule type" value="Genomic_DNA"/>
</dbReference>
<dbReference type="InterPro" id="IPR052165">
    <property type="entry name" value="Membrane_assoc_protease"/>
</dbReference>
<organism evidence="7 8">
    <name type="scientific">Mediterraneibacter catenae</name>
    <dbReference type="NCBI Taxonomy" id="2594882"/>
    <lineage>
        <taxon>Bacteria</taxon>
        <taxon>Bacillati</taxon>
        <taxon>Bacillota</taxon>
        <taxon>Clostridia</taxon>
        <taxon>Lachnospirales</taxon>
        <taxon>Lachnospiraceae</taxon>
        <taxon>Mediterraneibacter</taxon>
    </lineage>
</organism>
<protein>
    <submittedName>
        <fullName evidence="7">NfeD family protein</fullName>
    </submittedName>
</protein>
<evidence type="ECO:0000256" key="4">
    <source>
        <dbReference type="ARBA" id="ARBA00023136"/>
    </source>
</evidence>
<evidence type="ECO:0000256" key="1">
    <source>
        <dbReference type="ARBA" id="ARBA00004141"/>
    </source>
</evidence>
<name>A0A5M9I133_9FIRM</name>
<dbReference type="Gene3D" id="2.40.50.140">
    <property type="entry name" value="Nucleic acid-binding proteins"/>
    <property type="match status" value="1"/>
</dbReference>